<keyword evidence="7" id="KW-1185">Reference proteome</keyword>
<dbReference type="InterPro" id="IPR011990">
    <property type="entry name" value="TPR-like_helical_dom_sf"/>
</dbReference>
<keyword evidence="2" id="KW-0249">Electron transport</keyword>
<dbReference type="PANTHER" id="PTHR45663:SF11">
    <property type="entry name" value="GEO12009P1"/>
    <property type="match status" value="1"/>
</dbReference>
<dbReference type="EMBL" id="JAMLDX010000011">
    <property type="protein sequence ID" value="MCP3731595.1"/>
    <property type="molecule type" value="Genomic_DNA"/>
</dbReference>
<protein>
    <submittedName>
        <fullName evidence="6">Tetratricopeptide repeat protein</fullName>
    </submittedName>
</protein>
<evidence type="ECO:0000313" key="7">
    <source>
        <dbReference type="Proteomes" id="UP001139451"/>
    </source>
</evidence>
<dbReference type="AlphaFoldDB" id="A0A9X2HTE7"/>
<dbReference type="GO" id="GO:0015035">
    <property type="term" value="F:protein-disulfide reductase activity"/>
    <property type="evidence" value="ECO:0007669"/>
    <property type="project" value="TreeGrafter"/>
</dbReference>
<feature type="domain" description="Thioredoxin" evidence="5">
    <location>
        <begin position="1"/>
        <end position="111"/>
    </location>
</feature>
<dbReference type="PROSITE" id="PS00194">
    <property type="entry name" value="THIOREDOXIN_1"/>
    <property type="match status" value="1"/>
</dbReference>
<dbReference type="Pfam" id="PF14559">
    <property type="entry name" value="TPR_19"/>
    <property type="match status" value="1"/>
</dbReference>
<accession>A0A9X2HTE7</accession>
<organism evidence="6 7">
    <name type="scientific">Sphingomonas tagetis</name>
    <dbReference type="NCBI Taxonomy" id="2949092"/>
    <lineage>
        <taxon>Bacteria</taxon>
        <taxon>Pseudomonadati</taxon>
        <taxon>Pseudomonadota</taxon>
        <taxon>Alphaproteobacteria</taxon>
        <taxon>Sphingomonadales</taxon>
        <taxon>Sphingomonadaceae</taxon>
        <taxon>Sphingomonas</taxon>
    </lineage>
</organism>
<evidence type="ECO:0000313" key="6">
    <source>
        <dbReference type="EMBL" id="MCP3731595.1"/>
    </source>
</evidence>
<evidence type="ECO:0000256" key="3">
    <source>
        <dbReference type="ARBA" id="ARBA00023157"/>
    </source>
</evidence>
<dbReference type="InterPro" id="IPR017937">
    <property type="entry name" value="Thioredoxin_CS"/>
</dbReference>
<dbReference type="Pfam" id="PF00085">
    <property type="entry name" value="Thioredoxin"/>
    <property type="match status" value="1"/>
</dbReference>
<dbReference type="PRINTS" id="PR00421">
    <property type="entry name" value="THIOREDOXIN"/>
</dbReference>
<evidence type="ECO:0000256" key="2">
    <source>
        <dbReference type="ARBA" id="ARBA00022982"/>
    </source>
</evidence>
<dbReference type="RefSeq" id="WP_254294467.1">
    <property type="nucleotide sequence ID" value="NZ_JAMLDX010000011.1"/>
</dbReference>
<keyword evidence="3" id="KW-1015">Disulfide bond</keyword>
<dbReference type="SUPFAM" id="SSF48452">
    <property type="entry name" value="TPR-like"/>
    <property type="match status" value="1"/>
</dbReference>
<gene>
    <name evidence="6" type="ORF">M9978_14295</name>
</gene>
<evidence type="ECO:0000256" key="1">
    <source>
        <dbReference type="ARBA" id="ARBA00022448"/>
    </source>
</evidence>
<name>A0A9X2HTE7_9SPHN</name>
<dbReference type="Proteomes" id="UP001139451">
    <property type="component" value="Unassembled WGS sequence"/>
</dbReference>
<dbReference type="GO" id="GO:0005737">
    <property type="term" value="C:cytoplasm"/>
    <property type="evidence" value="ECO:0007669"/>
    <property type="project" value="TreeGrafter"/>
</dbReference>
<reference evidence="6" key="1">
    <citation type="submission" date="2022-05" db="EMBL/GenBank/DDBJ databases">
        <title>Sphingomonas sp. strain MG17 Genome sequencing and assembly.</title>
        <authorList>
            <person name="Kim I."/>
        </authorList>
    </citation>
    <scope>NUCLEOTIDE SEQUENCE</scope>
    <source>
        <strain evidence="6">MG17</strain>
    </source>
</reference>
<sequence length="295" mass="31631">MSAADKDAVEAFRKDIVEPSMTKLVILDFWAEWCGPCKALAPLLEKVAADYADKGVILAKIDVDANQFIAAQFQVRSIPTVYAMFQGQLVADLTNARTEAQLRANLDQILKQIPVESEAAQQEAELEPLLAMAEEVLAGGDNERALSILDQIGEMAPGHPLVAAGRARALTALGRLDEAAAALDALPEDVGKAPEVERARAALTLAQEAPADDELGDIRARAATGDMAARYELAGALMASDREGAADTLLAMIAEDREWNESAARARLLKLFEAVGLEDPWVSAQRRKLSAILFG</sequence>
<dbReference type="GO" id="GO:0006950">
    <property type="term" value="P:response to stress"/>
    <property type="evidence" value="ECO:0007669"/>
    <property type="project" value="UniProtKB-ARBA"/>
</dbReference>
<comment type="caution">
    <text evidence="6">The sequence shown here is derived from an EMBL/GenBank/DDBJ whole genome shotgun (WGS) entry which is preliminary data.</text>
</comment>
<evidence type="ECO:0000256" key="4">
    <source>
        <dbReference type="ARBA" id="ARBA00023284"/>
    </source>
</evidence>
<dbReference type="PANTHER" id="PTHR45663">
    <property type="entry name" value="GEO12009P1"/>
    <property type="match status" value="1"/>
</dbReference>
<dbReference type="Gene3D" id="3.40.30.10">
    <property type="entry name" value="Glutaredoxin"/>
    <property type="match status" value="1"/>
</dbReference>
<dbReference type="Pfam" id="PF14561">
    <property type="entry name" value="TPR_20"/>
    <property type="match status" value="1"/>
</dbReference>
<dbReference type="PROSITE" id="PS51352">
    <property type="entry name" value="THIOREDOXIN_2"/>
    <property type="match status" value="1"/>
</dbReference>
<dbReference type="CDD" id="cd02947">
    <property type="entry name" value="TRX_family"/>
    <property type="match status" value="1"/>
</dbReference>
<dbReference type="Gene3D" id="1.25.40.10">
    <property type="entry name" value="Tetratricopeptide repeat domain"/>
    <property type="match status" value="2"/>
</dbReference>
<dbReference type="InterPro" id="IPR036249">
    <property type="entry name" value="Thioredoxin-like_sf"/>
</dbReference>
<proteinExistence type="predicted"/>
<keyword evidence="4" id="KW-0676">Redox-active center</keyword>
<dbReference type="SUPFAM" id="SSF52833">
    <property type="entry name" value="Thioredoxin-like"/>
    <property type="match status" value="1"/>
</dbReference>
<dbReference type="InterPro" id="IPR013766">
    <property type="entry name" value="Thioredoxin_domain"/>
</dbReference>
<keyword evidence="1" id="KW-0813">Transport</keyword>
<evidence type="ECO:0000259" key="5">
    <source>
        <dbReference type="PROSITE" id="PS51352"/>
    </source>
</evidence>